<protein>
    <submittedName>
        <fullName evidence="3">Ribonuclease Z</fullName>
        <ecNumber evidence="3">3.1.26.11</ecNumber>
    </submittedName>
</protein>
<dbReference type="InterPro" id="IPR036126">
    <property type="entry name" value="TBCA_sf"/>
</dbReference>
<proteinExistence type="inferred from homology"/>
<dbReference type="SUPFAM" id="SSF46988">
    <property type="entry name" value="Tubulin chaperone cofactor A"/>
    <property type="match status" value="1"/>
</dbReference>
<dbReference type="Gene3D" id="1.20.58.90">
    <property type="match status" value="1"/>
</dbReference>
<dbReference type="PANTHER" id="PTHR46018:SF2">
    <property type="entry name" value="ZINC PHOSPHODIESTERASE ELAC PROTEIN 1"/>
    <property type="match status" value="1"/>
</dbReference>
<keyword evidence="4" id="KW-1185">Reference proteome</keyword>
<sequence>MSSDVQTEKRQLTIKTGVVQRLNKELGLYKQEADEQAARVKEYVDQGRDEWDIRKQEEILRDCEQMIPDTTRRLKDATTELHTYMLIPDILGLTPLIFSMMGLSSAPSKDDRPRLELVGPLGLRAFLRTTLAITYATLNSHFVVHELLWPSQPAYPHHPSGSFIYTEEDVYLPPDVCGQTRTLPCMPPHANELPGRDIRMDESTGTWPQILQLGNVWISAAPITHRCPTVGYVLEEGPTASKSVSPRDLAILDSNAEALFDLYQIRHPRALLSRVLKARETLTLPDGHVLVPPPLDRPGRKLCILGDTSDATAGLEDKGMLTLARDADLLVHECTYAYMREKDVLAAPSPEHAQLLQQLLLAEDEAEPRALSRGHSVPRIAGSFAGLIRARHVVFNHFSARLPAPHTMSHAPLTSTDQLRPDARLAESEQWFHVMREIERQVTEFWHASLPEDVRVHVGDRRAVAAYDGLAYILPPLSP</sequence>
<dbReference type="EMBL" id="CP119918">
    <property type="protein sequence ID" value="WFD15566.1"/>
    <property type="molecule type" value="Genomic_DNA"/>
</dbReference>
<dbReference type="InterPro" id="IPR036866">
    <property type="entry name" value="RibonucZ/Hydroxyglut_hydro"/>
</dbReference>
<dbReference type="Pfam" id="PF02970">
    <property type="entry name" value="TBCA"/>
    <property type="match status" value="1"/>
</dbReference>
<reference evidence="3 4" key="1">
    <citation type="submission" date="2023-03" db="EMBL/GenBank/DDBJ databases">
        <title>Mating type loci evolution in Malassezia.</title>
        <authorList>
            <person name="Coelho M.A."/>
        </authorList>
    </citation>
    <scope>NUCLEOTIDE SEQUENCE [LARGE SCALE GENOMIC DNA]</scope>
    <source>
        <strain evidence="3 4">CBS 13387</strain>
    </source>
</reference>
<dbReference type="GO" id="GO:0042781">
    <property type="term" value="F:3'-tRNA processing endoribonuclease activity"/>
    <property type="evidence" value="ECO:0007669"/>
    <property type="project" value="UniProtKB-EC"/>
</dbReference>
<keyword evidence="3" id="KW-0378">Hydrolase</keyword>
<comment type="similarity">
    <text evidence="1">Belongs to the TBCA family.</text>
</comment>
<dbReference type="GO" id="GO:0007023">
    <property type="term" value="P:post-chaperonin tubulin folding pathway"/>
    <property type="evidence" value="ECO:0007669"/>
    <property type="project" value="InterPro"/>
</dbReference>
<name>A0AAJ6CK54_9BASI</name>
<dbReference type="PANTHER" id="PTHR46018">
    <property type="entry name" value="ZINC PHOSPHODIESTERASE ELAC PROTEIN 1"/>
    <property type="match status" value="1"/>
</dbReference>
<accession>A0AAJ6CK54</accession>
<gene>
    <name evidence="3" type="ORF">MARU1_001588</name>
</gene>
<dbReference type="GO" id="GO:0048487">
    <property type="term" value="F:beta-tubulin binding"/>
    <property type="evidence" value="ECO:0007669"/>
    <property type="project" value="InterPro"/>
</dbReference>
<evidence type="ECO:0000313" key="4">
    <source>
        <dbReference type="Proteomes" id="UP001217582"/>
    </source>
</evidence>
<dbReference type="GO" id="GO:0007021">
    <property type="term" value="P:tubulin complex assembly"/>
    <property type="evidence" value="ECO:0007669"/>
    <property type="project" value="InterPro"/>
</dbReference>
<organism evidence="3 4">
    <name type="scientific">Malassezia arunalokei</name>
    <dbReference type="NCBI Taxonomy" id="1514897"/>
    <lineage>
        <taxon>Eukaryota</taxon>
        <taxon>Fungi</taxon>
        <taxon>Dikarya</taxon>
        <taxon>Basidiomycota</taxon>
        <taxon>Ustilaginomycotina</taxon>
        <taxon>Malasseziomycetes</taxon>
        <taxon>Malasseziales</taxon>
        <taxon>Malasseziaceae</taxon>
        <taxon>Malassezia</taxon>
    </lineage>
</organism>
<dbReference type="SUPFAM" id="SSF56281">
    <property type="entry name" value="Metallo-hydrolase/oxidoreductase"/>
    <property type="match status" value="1"/>
</dbReference>
<evidence type="ECO:0000256" key="1">
    <source>
        <dbReference type="ARBA" id="ARBA00006806"/>
    </source>
</evidence>
<dbReference type="EC" id="3.1.26.11" evidence="3"/>
<dbReference type="InterPro" id="IPR004226">
    <property type="entry name" value="TBCA"/>
</dbReference>
<dbReference type="AlphaFoldDB" id="A0AAJ6CK54"/>
<dbReference type="GO" id="GO:0005634">
    <property type="term" value="C:nucleus"/>
    <property type="evidence" value="ECO:0007669"/>
    <property type="project" value="TreeGrafter"/>
</dbReference>
<keyword evidence="2" id="KW-0143">Chaperone</keyword>
<dbReference type="Gene3D" id="3.60.15.10">
    <property type="entry name" value="Ribonuclease Z/Hydroxyacylglutathione hydrolase-like"/>
    <property type="match status" value="1"/>
</dbReference>
<dbReference type="Proteomes" id="UP001217582">
    <property type="component" value="Chromosome 3"/>
</dbReference>
<evidence type="ECO:0000313" key="3">
    <source>
        <dbReference type="EMBL" id="WFD15566.1"/>
    </source>
</evidence>
<evidence type="ECO:0000256" key="2">
    <source>
        <dbReference type="ARBA" id="ARBA00023186"/>
    </source>
</evidence>